<evidence type="ECO:0000313" key="7">
    <source>
        <dbReference type="Proteomes" id="UP000593605"/>
    </source>
</evidence>
<proteinExistence type="predicted"/>
<reference evidence="6 7" key="1">
    <citation type="submission" date="2020-10" db="EMBL/GenBank/DDBJ databases">
        <title>Complete genome of Cruoricapor ignavus strain M1214 isolated from the blood culture of a febrile patient.</title>
        <authorList>
            <person name="Guglielmino C.J.D."/>
        </authorList>
    </citation>
    <scope>NUCLEOTIDE SEQUENCE [LARGE SCALE GENOMIC DNA]</scope>
    <source>
        <strain evidence="6 7">M1214</strain>
    </source>
</reference>
<evidence type="ECO:0000313" key="6">
    <source>
        <dbReference type="EMBL" id="QOR73217.1"/>
    </source>
</evidence>
<dbReference type="SUPFAM" id="SSF56601">
    <property type="entry name" value="beta-lactamase/transpeptidase-like"/>
    <property type="match status" value="1"/>
</dbReference>
<dbReference type="AlphaFoldDB" id="A0A7M1T1T4"/>
<dbReference type="SMART" id="SM00740">
    <property type="entry name" value="PASTA"/>
    <property type="match status" value="1"/>
</dbReference>
<dbReference type="Proteomes" id="UP000593605">
    <property type="component" value="Chromosome"/>
</dbReference>
<dbReference type="Pfam" id="PF03717">
    <property type="entry name" value="PBP_dimer"/>
    <property type="match status" value="1"/>
</dbReference>
<evidence type="ECO:0000259" key="5">
    <source>
        <dbReference type="PROSITE" id="PS51178"/>
    </source>
</evidence>
<dbReference type="GO" id="GO:0005886">
    <property type="term" value="C:plasma membrane"/>
    <property type="evidence" value="ECO:0007669"/>
    <property type="project" value="TreeGrafter"/>
</dbReference>
<dbReference type="KEGG" id="civ:IMZ16_06660"/>
<dbReference type="PROSITE" id="PS51178">
    <property type="entry name" value="PASTA"/>
    <property type="match status" value="1"/>
</dbReference>
<dbReference type="GO" id="GO:0004180">
    <property type="term" value="F:carboxypeptidase activity"/>
    <property type="evidence" value="ECO:0007669"/>
    <property type="project" value="UniProtKB-KW"/>
</dbReference>
<dbReference type="Gene3D" id="3.90.1310.10">
    <property type="entry name" value="Penicillin-binding protein 2a (Domain 2)"/>
    <property type="match status" value="1"/>
</dbReference>
<keyword evidence="4" id="KW-1133">Transmembrane helix</keyword>
<dbReference type="Gene3D" id="3.40.710.10">
    <property type="entry name" value="DD-peptidase/beta-lactamase superfamily"/>
    <property type="match status" value="1"/>
</dbReference>
<dbReference type="InterPro" id="IPR005543">
    <property type="entry name" value="PASTA_dom"/>
</dbReference>
<dbReference type="GO" id="GO:0008658">
    <property type="term" value="F:penicillin binding"/>
    <property type="evidence" value="ECO:0007669"/>
    <property type="project" value="InterPro"/>
</dbReference>
<dbReference type="Pfam" id="PF03793">
    <property type="entry name" value="PASTA"/>
    <property type="match status" value="1"/>
</dbReference>
<dbReference type="InterPro" id="IPR001460">
    <property type="entry name" value="PCN-bd_Tpept"/>
</dbReference>
<keyword evidence="4" id="KW-0812">Transmembrane</keyword>
<organism evidence="6 7">
    <name type="scientific">Cruoricaptor ignavus</name>
    <dbReference type="NCBI Taxonomy" id="1118202"/>
    <lineage>
        <taxon>Bacteria</taxon>
        <taxon>Pseudomonadati</taxon>
        <taxon>Bacteroidota</taxon>
        <taxon>Flavobacteriia</taxon>
        <taxon>Flavobacteriales</taxon>
        <taxon>Weeksellaceae</taxon>
        <taxon>Cruoricaptor</taxon>
    </lineage>
</organism>
<keyword evidence="2" id="KW-0378">Hydrolase</keyword>
<dbReference type="InterPro" id="IPR050515">
    <property type="entry name" value="Beta-lactam/transpept"/>
</dbReference>
<keyword evidence="3 4" id="KW-0472">Membrane</keyword>
<dbReference type="EMBL" id="CP063145">
    <property type="protein sequence ID" value="QOR73217.1"/>
    <property type="molecule type" value="Genomic_DNA"/>
</dbReference>
<comment type="subcellular location">
    <subcellularLocation>
        <location evidence="1">Membrane</location>
    </subcellularLocation>
</comment>
<dbReference type="Gene3D" id="3.30.450.330">
    <property type="match status" value="1"/>
</dbReference>
<dbReference type="PANTHER" id="PTHR30627">
    <property type="entry name" value="PEPTIDOGLYCAN D,D-TRANSPEPTIDASE"/>
    <property type="match status" value="1"/>
</dbReference>
<accession>A0A7M1T1T4</accession>
<evidence type="ECO:0000256" key="1">
    <source>
        <dbReference type="ARBA" id="ARBA00004370"/>
    </source>
</evidence>
<evidence type="ECO:0000256" key="2">
    <source>
        <dbReference type="ARBA" id="ARBA00022645"/>
    </source>
</evidence>
<keyword evidence="2" id="KW-0121">Carboxypeptidase</keyword>
<name>A0A7M1T1T4_9FLAO</name>
<protein>
    <submittedName>
        <fullName evidence="6">PASTA domain-containing protein</fullName>
    </submittedName>
</protein>
<feature type="domain" description="PASTA" evidence="5">
    <location>
        <begin position="604"/>
        <end position="663"/>
    </location>
</feature>
<feature type="transmembrane region" description="Helical" evidence="4">
    <location>
        <begin position="20"/>
        <end position="38"/>
    </location>
</feature>
<evidence type="ECO:0000256" key="4">
    <source>
        <dbReference type="SAM" id="Phobius"/>
    </source>
</evidence>
<dbReference type="InterPro" id="IPR036138">
    <property type="entry name" value="PBP_dimer_sf"/>
</dbReference>
<evidence type="ECO:0000256" key="3">
    <source>
        <dbReference type="ARBA" id="ARBA00023136"/>
    </source>
</evidence>
<dbReference type="Pfam" id="PF00905">
    <property type="entry name" value="Transpeptidase"/>
    <property type="match status" value="1"/>
</dbReference>
<dbReference type="PANTHER" id="PTHR30627:SF1">
    <property type="entry name" value="PEPTIDOGLYCAN D,D-TRANSPEPTIDASE FTSI"/>
    <property type="match status" value="1"/>
</dbReference>
<dbReference type="InterPro" id="IPR005311">
    <property type="entry name" value="PBP_dimer"/>
</dbReference>
<dbReference type="InterPro" id="IPR012338">
    <property type="entry name" value="Beta-lactam/transpept-like"/>
</dbReference>
<dbReference type="SUPFAM" id="SSF56519">
    <property type="entry name" value="Penicillin binding protein dimerisation domain"/>
    <property type="match status" value="1"/>
</dbReference>
<dbReference type="SUPFAM" id="SSF54184">
    <property type="entry name" value="Penicillin-binding protein 2x (pbp-2x), c-terminal domain"/>
    <property type="match status" value="1"/>
</dbReference>
<dbReference type="GO" id="GO:0071555">
    <property type="term" value="P:cell wall organization"/>
    <property type="evidence" value="ECO:0007669"/>
    <property type="project" value="TreeGrafter"/>
</dbReference>
<sequence length="663" mass="74649">MQKQNEYDIKRKRTLRWGYLFAATAFVVFCVFITRIIVLQNTDVEEIRDNYINKNYREATLQAARGNLYASDGSILATTVMRYDIYIDFKTIRDTVYANNVNALTDSLGKMFGKPKSYFRQKFDAEKKKNNQYYTLVRGLDFDEYDRIRKFPLFNKGKNRGGFIVDRNYKRELATSEIGAGTIGMDDERGQSGLEAAFSKYLKGSDGTRLEQRVNSSQWKPIDFWKVKEPVDGMDVYITLDLRIQDIAHSALKRQLVEYDAQHGTVIVMETKTGKVRAMVNLQRKEPGVYEDAYNYAIKDNIEPGSTFKAVSLLAAMDDGFIDESTTVSVGGGSWTYAGQKISDGHGGGTYEISDVLAKSSNVGTAKLITKHYASNPQVFLNHLKRWKLMDKMDIELPGITTPRIVTPENKRWNAATLASISYGYSTNINLLQLTTFYNGIANKGVMVKPLFIDKIMKDGKVNYDAKPQVMVSKMASKEAIEMMTSALTKAVEKGTARSIYTPNLKMAGKTGTARFEYWKPGPMKYRASFAGFYPSDDPKYTCYVMISEPAPGKSYYGGTVAAPVFKEIAGKTFLKTPQNIEKEMLVEKKVDLSKMTEPNVKIAVTNNKMPNVTGLIGKNVIPQLENLGYRVDYKGVGKITEQFPLEGTVISKNQKIYLSLQN</sequence>
<keyword evidence="2" id="KW-0645">Protease</keyword>
<gene>
    <name evidence="6" type="ORF">IMZ16_06660</name>
</gene>
<dbReference type="RefSeq" id="WP_193439387.1">
    <property type="nucleotide sequence ID" value="NZ_CP063145.1"/>
</dbReference>